<protein>
    <submittedName>
        <fullName evidence="1">Uncharacterized protein</fullName>
    </submittedName>
</protein>
<proteinExistence type="predicted"/>
<dbReference type="AlphaFoldDB" id="A0A0A8Z1Z4"/>
<dbReference type="EMBL" id="GBRH01266217">
    <property type="protein sequence ID" value="JAD31678.1"/>
    <property type="molecule type" value="Transcribed_RNA"/>
</dbReference>
<organism evidence="1">
    <name type="scientific">Arundo donax</name>
    <name type="common">Giant reed</name>
    <name type="synonym">Donax arundinaceus</name>
    <dbReference type="NCBI Taxonomy" id="35708"/>
    <lineage>
        <taxon>Eukaryota</taxon>
        <taxon>Viridiplantae</taxon>
        <taxon>Streptophyta</taxon>
        <taxon>Embryophyta</taxon>
        <taxon>Tracheophyta</taxon>
        <taxon>Spermatophyta</taxon>
        <taxon>Magnoliopsida</taxon>
        <taxon>Liliopsida</taxon>
        <taxon>Poales</taxon>
        <taxon>Poaceae</taxon>
        <taxon>PACMAD clade</taxon>
        <taxon>Arundinoideae</taxon>
        <taxon>Arundineae</taxon>
        <taxon>Arundo</taxon>
    </lineage>
</organism>
<evidence type="ECO:0000313" key="1">
    <source>
        <dbReference type="EMBL" id="JAD31678.1"/>
    </source>
</evidence>
<sequence>MPTANCLYHPRPGCCPSRTGLSQQLEVGFQLQPKDSMLPLHFLEQSQATNTGACVASTVPHALARSC</sequence>
<reference evidence="1" key="1">
    <citation type="submission" date="2014-09" db="EMBL/GenBank/DDBJ databases">
        <authorList>
            <person name="Magalhaes I.L.F."/>
            <person name="Oliveira U."/>
            <person name="Santos F.R."/>
            <person name="Vidigal T.H.D.A."/>
            <person name="Brescovit A.D."/>
            <person name="Santos A.J."/>
        </authorList>
    </citation>
    <scope>NUCLEOTIDE SEQUENCE</scope>
    <source>
        <tissue evidence="1">Shoot tissue taken approximately 20 cm above the soil surface</tissue>
    </source>
</reference>
<reference evidence="1" key="2">
    <citation type="journal article" date="2015" name="Data Brief">
        <title>Shoot transcriptome of the giant reed, Arundo donax.</title>
        <authorList>
            <person name="Barrero R.A."/>
            <person name="Guerrero F.D."/>
            <person name="Moolhuijzen P."/>
            <person name="Goolsby J.A."/>
            <person name="Tidwell J."/>
            <person name="Bellgard S.E."/>
            <person name="Bellgard M.I."/>
        </authorList>
    </citation>
    <scope>NUCLEOTIDE SEQUENCE</scope>
    <source>
        <tissue evidence="1">Shoot tissue taken approximately 20 cm above the soil surface</tissue>
    </source>
</reference>
<name>A0A0A8Z1Z4_ARUDO</name>
<accession>A0A0A8Z1Z4</accession>